<evidence type="ECO:0000256" key="6">
    <source>
        <dbReference type="SAM" id="Phobius"/>
    </source>
</evidence>
<feature type="transmembrane region" description="Helical" evidence="6">
    <location>
        <begin position="40"/>
        <end position="59"/>
    </location>
</feature>
<organism evidence="8 9">
    <name type="scientific">Aromatoleum toluvorans</name>
    <dbReference type="NCBI Taxonomy" id="92002"/>
    <lineage>
        <taxon>Bacteria</taxon>
        <taxon>Pseudomonadati</taxon>
        <taxon>Pseudomonadota</taxon>
        <taxon>Betaproteobacteria</taxon>
        <taxon>Rhodocyclales</taxon>
        <taxon>Rhodocyclaceae</taxon>
        <taxon>Aromatoleum</taxon>
    </lineage>
</organism>
<feature type="transmembrane region" description="Helical" evidence="6">
    <location>
        <begin position="156"/>
        <end position="178"/>
    </location>
</feature>
<comment type="subcellular location">
    <subcellularLocation>
        <location evidence="1">Membrane</location>
        <topology evidence="1">Multi-pass membrane protein</topology>
    </subcellularLocation>
</comment>
<keyword evidence="4 6" id="KW-1133">Transmembrane helix</keyword>
<comment type="similarity">
    <text evidence="2">Belongs to the EamA transporter family.</text>
</comment>
<feature type="transmembrane region" description="Helical" evidence="6">
    <location>
        <begin position="219"/>
        <end position="241"/>
    </location>
</feature>
<evidence type="ECO:0000256" key="4">
    <source>
        <dbReference type="ARBA" id="ARBA00022989"/>
    </source>
</evidence>
<keyword evidence="9" id="KW-1185">Reference proteome</keyword>
<dbReference type="PANTHER" id="PTHR32322">
    <property type="entry name" value="INNER MEMBRANE TRANSPORTER"/>
    <property type="match status" value="1"/>
</dbReference>
<evidence type="ECO:0000256" key="1">
    <source>
        <dbReference type="ARBA" id="ARBA00004141"/>
    </source>
</evidence>
<evidence type="ECO:0000313" key="8">
    <source>
        <dbReference type="EMBL" id="NMG44100.1"/>
    </source>
</evidence>
<evidence type="ECO:0000256" key="2">
    <source>
        <dbReference type="ARBA" id="ARBA00007362"/>
    </source>
</evidence>
<dbReference type="InterPro" id="IPR037185">
    <property type="entry name" value="EmrE-like"/>
</dbReference>
<dbReference type="EMBL" id="WTVN01000013">
    <property type="protein sequence ID" value="NMG44100.1"/>
    <property type="molecule type" value="Genomic_DNA"/>
</dbReference>
<evidence type="ECO:0000256" key="5">
    <source>
        <dbReference type="ARBA" id="ARBA00023136"/>
    </source>
</evidence>
<feature type="transmembrane region" description="Helical" evidence="6">
    <location>
        <begin position="71"/>
        <end position="91"/>
    </location>
</feature>
<feature type="transmembrane region" description="Helical" evidence="6">
    <location>
        <begin position="127"/>
        <end position="144"/>
    </location>
</feature>
<dbReference type="InterPro" id="IPR050638">
    <property type="entry name" value="AA-Vitamin_Transporters"/>
</dbReference>
<keyword evidence="3 6" id="KW-0812">Transmembrane</keyword>
<feature type="transmembrane region" description="Helical" evidence="6">
    <location>
        <begin position="282"/>
        <end position="302"/>
    </location>
</feature>
<evidence type="ECO:0000259" key="7">
    <source>
        <dbReference type="Pfam" id="PF00892"/>
    </source>
</evidence>
<feature type="transmembrane region" description="Helical" evidence="6">
    <location>
        <begin position="250"/>
        <end position="270"/>
    </location>
</feature>
<dbReference type="SUPFAM" id="SSF103481">
    <property type="entry name" value="Multidrug resistance efflux transporter EmrE"/>
    <property type="match status" value="2"/>
</dbReference>
<protein>
    <submittedName>
        <fullName evidence="8">EamA family transporter</fullName>
    </submittedName>
</protein>
<dbReference type="InterPro" id="IPR000620">
    <property type="entry name" value="EamA_dom"/>
</dbReference>
<feature type="domain" description="EamA" evidence="7">
    <location>
        <begin position="13"/>
        <end position="141"/>
    </location>
</feature>
<evidence type="ECO:0000256" key="3">
    <source>
        <dbReference type="ARBA" id="ARBA00022692"/>
    </source>
</evidence>
<gene>
    <name evidence="8" type="ORF">GPA22_10200</name>
</gene>
<dbReference type="PANTHER" id="PTHR32322:SF2">
    <property type="entry name" value="EAMA DOMAIN-CONTAINING PROTEIN"/>
    <property type="match status" value="1"/>
</dbReference>
<reference evidence="8 9" key="1">
    <citation type="submission" date="2019-12" db="EMBL/GenBank/DDBJ databases">
        <title>Comparative genomics gives insights into the taxonomy of the Azoarcus-Aromatoleum group and reveals separate origins of nif in the plant-associated Azoarcus and non-plant-associated Aromatoleum sub-groups.</title>
        <authorList>
            <person name="Lafos M."/>
            <person name="Maluk M."/>
            <person name="Batista M."/>
            <person name="Junghare M."/>
            <person name="Carmona M."/>
            <person name="Faoro H."/>
            <person name="Cruz L.M."/>
            <person name="Battistoni F."/>
            <person name="De Souza E."/>
            <person name="Pedrosa F."/>
            <person name="Chen W.-M."/>
            <person name="Poole P.S."/>
            <person name="Dixon R.A."/>
            <person name="James E.K."/>
        </authorList>
    </citation>
    <scope>NUCLEOTIDE SEQUENCE [LARGE SCALE GENOMIC DNA]</scope>
    <source>
        <strain evidence="8 9">Td21</strain>
    </source>
</reference>
<feature type="transmembrane region" description="Helical" evidence="6">
    <location>
        <begin position="97"/>
        <end position="115"/>
    </location>
</feature>
<dbReference type="RefSeq" id="WP_169255970.1">
    <property type="nucleotide sequence ID" value="NZ_WTVN01000013.1"/>
</dbReference>
<feature type="transmembrane region" description="Helical" evidence="6">
    <location>
        <begin position="190"/>
        <end position="207"/>
    </location>
</feature>
<keyword evidence="5 6" id="KW-0472">Membrane</keyword>
<comment type="caution">
    <text evidence="8">The sequence shown here is derived from an EMBL/GenBank/DDBJ whole genome shotgun (WGS) entry which is preliminary data.</text>
</comment>
<name>A0ABX1PZM7_9RHOO</name>
<dbReference type="Pfam" id="PF00892">
    <property type="entry name" value="EamA"/>
    <property type="match status" value="2"/>
</dbReference>
<feature type="domain" description="EamA" evidence="7">
    <location>
        <begin position="156"/>
        <end position="292"/>
    </location>
</feature>
<sequence>MDPRLALDTRAAGLMTLLCLVWGMQQVVLKAVANDIAPVLQIGLRSGIAAVLVGGVLFWRRERLAWDTWRPGMVAGLLFALEYLFVGQALLLTSAGHTVVLLYTAPIFAALGLHWKVPTERLSRLQWLGIALAFGGVAVTFLGKGDAEAAVRPLSLWGDLLALLGGLAMGATTVTIRMSRLSTAPAAQTLLYQLIGAAVLLLAGAFATDQNAFVATPRAVASLAFQSLIVSFASFLAWFWLLRTYLASRLGVFSFLTPVFGVALGAVLLGETLEPRFVAGTALVLLGILVVSAHARIGAAFATMRGAR</sequence>
<dbReference type="Proteomes" id="UP000623795">
    <property type="component" value="Unassembled WGS sequence"/>
</dbReference>
<evidence type="ECO:0000313" key="9">
    <source>
        <dbReference type="Proteomes" id="UP000623795"/>
    </source>
</evidence>
<proteinExistence type="inferred from homology"/>
<accession>A0ABX1PZM7</accession>